<dbReference type="InterPro" id="IPR001492">
    <property type="entry name" value="Flagellin"/>
</dbReference>
<evidence type="ECO:0000256" key="2">
    <source>
        <dbReference type="ARBA" id="ARBA00005709"/>
    </source>
</evidence>
<dbReference type="InterPro" id="IPR046358">
    <property type="entry name" value="Flagellin_C"/>
</dbReference>
<dbReference type="AlphaFoldDB" id="A0A8J7LW49"/>
<reference evidence="5" key="1">
    <citation type="submission" date="2020-12" db="EMBL/GenBank/DDBJ databases">
        <title>Sedimentitalea sp. nov., isolated from sand in Incheon.</title>
        <authorList>
            <person name="Kim W."/>
        </authorList>
    </citation>
    <scope>NUCLEOTIDE SEQUENCE</scope>
    <source>
        <strain evidence="5">CAU 1593</strain>
    </source>
</reference>
<keyword evidence="6" id="KW-1185">Reference proteome</keyword>
<protein>
    <submittedName>
        <fullName evidence="5">Flagellar biosynthesis protein FlgL</fullName>
    </submittedName>
</protein>
<dbReference type="Gene3D" id="1.20.1330.10">
    <property type="entry name" value="f41 fragment of flagellin, N-terminal domain"/>
    <property type="match status" value="1"/>
</dbReference>
<dbReference type="PANTHER" id="PTHR42792">
    <property type="entry name" value="FLAGELLIN"/>
    <property type="match status" value="1"/>
</dbReference>
<evidence type="ECO:0000259" key="4">
    <source>
        <dbReference type="Pfam" id="PF00700"/>
    </source>
</evidence>
<dbReference type="Proteomes" id="UP000619079">
    <property type="component" value="Unassembled WGS sequence"/>
</dbReference>
<dbReference type="PANTHER" id="PTHR42792:SF1">
    <property type="entry name" value="FLAGELLAR HOOK-ASSOCIATED PROTEIN 3"/>
    <property type="match status" value="1"/>
</dbReference>
<feature type="domain" description="Flagellin C-terminal" evidence="4">
    <location>
        <begin position="260"/>
        <end position="334"/>
    </location>
</feature>
<keyword evidence="3" id="KW-0975">Bacterial flagellum</keyword>
<evidence type="ECO:0000256" key="1">
    <source>
        <dbReference type="ARBA" id="ARBA00004365"/>
    </source>
</evidence>
<dbReference type="GO" id="GO:0009288">
    <property type="term" value="C:bacterial-type flagellum"/>
    <property type="evidence" value="ECO:0007669"/>
    <property type="project" value="UniProtKB-SubCell"/>
</dbReference>
<comment type="similarity">
    <text evidence="2">Belongs to the bacterial flagellin family.</text>
</comment>
<accession>A0A8J7LW49</accession>
<sequence>MNMTSIGDLAQTLMLRSRSAELKQTVATLSNELSTGRVSDAASRVGNDFGYLSDIDRNLTRLEGFTVAASEARLFTDAAQVSLETIQNDASRLSSAMISVNPSTLSAVGQNLGTQARDTLGLTIGALNSSAGGRSLFAGVATDRAPLASVDTMMSELKTLVAGMTDAGDVRTAVDDWFSDPSGFKAVMYGGADDTLAPFQIGPGQEVGFSLKADDAEFRNIMSGMALAALAGDASLGFDTGLQAELFRHSAGSLTAGQDGLTAVRADLGFAEARIEDSIARNESARTGLEYARNALLEADPFETATRLEQAQFQLETLYTVTVRSSKLSLLNFMR</sequence>
<keyword evidence="5" id="KW-0966">Cell projection</keyword>
<evidence type="ECO:0000313" key="5">
    <source>
        <dbReference type="EMBL" id="MBJ6371820.1"/>
    </source>
</evidence>
<keyword evidence="5" id="KW-0969">Cilium</keyword>
<dbReference type="Pfam" id="PF00700">
    <property type="entry name" value="Flagellin_C"/>
    <property type="match status" value="1"/>
</dbReference>
<evidence type="ECO:0000256" key="3">
    <source>
        <dbReference type="ARBA" id="ARBA00023143"/>
    </source>
</evidence>
<dbReference type="EMBL" id="JAELVR010000006">
    <property type="protein sequence ID" value="MBJ6371820.1"/>
    <property type="molecule type" value="Genomic_DNA"/>
</dbReference>
<gene>
    <name evidence="5" type="ORF">JF290_09805</name>
</gene>
<dbReference type="RefSeq" id="WP_199024685.1">
    <property type="nucleotide sequence ID" value="NZ_JAELVR010000006.1"/>
</dbReference>
<name>A0A8J7LW49_9RHOB</name>
<evidence type="ECO:0000313" key="6">
    <source>
        <dbReference type="Proteomes" id="UP000619079"/>
    </source>
</evidence>
<dbReference type="SUPFAM" id="SSF64518">
    <property type="entry name" value="Phase 1 flagellin"/>
    <property type="match status" value="1"/>
</dbReference>
<keyword evidence="5" id="KW-0282">Flagellum</keyword>
<organism evidence="5 6">
    <name type="scientific">Sedimentitalea arenosa</name>
    <dbReference type="NCBI Taxonomy" id="2798803"/>
    <lineage>
        <taxon>Bacteria</taxon>
        <taxon>Pseudomonadati</taxon>
        <taxon>Pseudomonadota</taxon>
        <taxon>Alphaproteobacteria</taxon>
        <taxon>Rhodobacterales</taxon>
        <taxon>Paracoccaceae</taxon>
        <taxon>Sedimentitalea</taxon>
    </lineage>
</organism>
<dbReference type="GO" id="GO:0005198">
    <property type="term" value="F:structural molecule activity"/>
    <property type="evidence" value="ECO:0007669"/>
    <property type="project" value="InterPro"/>
</dbReference>
<proteinExistence type="inferred from homology"/>
<comment type="subcellular location">
    <subcellularLocation>
        <location evidence="1">Bacterial flagellum</location>
    </subcellularLocation>
</comment>
<comment type="caution">
    <text evidence="5">The sequence shown here is derived from an EMBL/GenBank/DDBJ whole genome shotgun (WGS) entry which is preliminary data.</text>
</comment>